<sequence length="349" mass="36836">MKTKLMVAGAIFLTGAAAASAQEACTSYTVQAGDSLSAISRTAYGTISFQQIWDANRAVIGSNPNAISVGMRLELPCLDGTLASATDAAPTQRTPSTNTSGDKVNIHLITGNDYKPFTDESMDGGGVVTQLVRNALATVQDDADTQITFINDWGSHMEVLLPTGAFDGTFPWVLPNCEAATLTADMQARCDNYRFADPVYEIVTGMFTLNGNPLGTTTSAADFSGKNVCVPEGYSAIVLAAAGVDADSVNYVSPATPEACFDALLAGTVDAVELEQAQAADIVTRLGLDDQIAVNDQVSSVSVLTVYVHKNNPDGDAILEAINTGLENIRSNGVWFRTVQDGFRAYYNE</sequence>
<evidence type="ECO:0000313" key="5">
    <source>
        <dbReference type="Proteomes" id="UP000186997"/>
    </source>
</evidence>
<dbReference type="Gene3D" id="3.40.190.10">
    <property type="entry name" value="Periplasmic binding protein-like II"/>
    <property type="match status" value="2"/>
</dbReference>
<dbReference type="RefSeq" id="WP_076658575.1">
    <property type="nucleotide sequence ID" value="NZ_FTPR01000001.1"/>
</dbReference>
<dbReference type="Pfam" id="PF01476">
    <property type="entry name" value="LysM"/>
    <property type="match status" value="1"/>
</dbReference>
<feature type="domain" description="LysM" evidence="3">
    <location>
        <begin position="26"/>
        <end position="75"/>
    </location>
</feature>
<feature type="signal peptide" evidence="2">
    <location>
        <begin position="1"/>
        <end position="21"/>
    </location>
</feature>
<dbReference type="SMART" id="SM00257">
    <property type="entry name" value="LysM"/>
    <property type="match status" value="1"/>
</dbReference>
<accession>A0A1R3WQ27</accession>
<keyword evidence="1 2" id="KW-0732">Signal</keyword>
<dbReference type="SMART" id="SM00062">
    <property type="entry name" value="PBPb"/>
    <property type="match status" value="1"/>
</dbReference>
<dbReference type="PROSITE" id="PS51782">
    <property type="entry name" value="LYSM"/>
    <property type="match status" value="1"/>
</dbReference>
<name>A0A1R3WQ27_9RHOB</name>
<keyword evidence="5" id="KW-1185">Reference proteome</keyword>
<evidence type="ECO:0000256" key="2">
    <source>
        <dbReference type="SAM" id="SignalP"/>
    </source>
</evidence>
<dbReference type="PANTHER" id="PTHR35936">
    <property type="entry name" value="MEMBRANE-BOUND LYTIC MUREIN TRANSGLYCOSYLASE F"/>
    <property type="match status" value="1"/>
</dbReference>
<gene>
    <name evidence="4" type="ORF">SAMN05421665_0969</name>
</gene>
<dbReference type="InterPro" id="IPR036779">
    <property type="entry name" value="LysM_dom_sf"/>
</dbReference>
<evidence type="ECO:0000256" key="1">
    <source>
        <dbReference type="ARBA" id="ARBA00022729"/>
    </source>
</evidence>
<evidence type="ECO:0000313" key="4">
    <source>
        <dbReference type="EMBL" id="SIT79586.1"/>
    </source>
</evidence>
<protein>
    <submittedName>
        <fullName evidence="4">Amino acid ABC transporter substrate-binding protein, PAAT family</fullName>
    </submittedName>
</protein>
<dbReference type="AlphaFoldDB" id="A0A1R3WQ27"/>
<dbReference type="InterPro" id="IPR018392">
    <property type="entry name" value="LysM"/>
</dbReference>
<dbReference type="Proteomes" id="UP000186997">
    <property type="component" value="Unassembled WGS sequence"/>
</dbReference>
<proteinExistence type="predicted"/>
<feature type="chain" id="PRO_5012367915" evidence="2">
    <location>
        <begin position="22"/>
        <end position="349"/>
    </location>
</feature>
<evidence type="ECO:0000259" key="3">
    <source>
        <dbReference type="PROSITE" id="PS51782"/>
    </source>
</evidence>
<dbReference type="InterPro" id="IPR001638">
    <property type="entry name" value="Solute-binding_3/MltF_N"/>
</dbReference>
<dbReference type="PANTHER" id="PTHR35936:SF19">
    <property type="entry name" value="AMINO-ACID-BINDING PROTEIN YXEM-RELATED"/>
    <property type="match status" value="1"/>
</dbReference>
<dbReference type="Gene3D" id="3.10.350.10">
    <property type="entry name" value="LysM domain"/>
    <property type="match status" value="1"/>
</dbReference>
<reference evidence="5" key="1">
    <citation type="submission" date="2017-01" db="EMBL/GenBank/DDBJ databases">
        <authorList>
            <person name="Varghese N."/>
            <person name="Submissions S."/>
        </authorList>
    </citation>
    <scope>NUCLEOTIDE SEQUENCE [LARGE SCALE GENOMIC DNA]</scope>
    <source>
        <strain evidence="5">DSM 29591</strain>
    </source>
</reference>
<dbReference type="OrthoDB" id="8479038at2"/>
<organism evidence="4 5">
    <name type="scientific">Yoonia rosea</name>
    <dbReference type="NCBI Taxonomy" id="287098"/>
    <lineage>
        <taxon>Bacteria</taxon>
        <taxon>Pseudomonadati</taxon>
        <taxon>Pseudomonadota</taxon>
        <taxon>Alphaproteobacteria</taxon>
        <taxon>Rhodobacterales</taxon>
        <taxon>Paracoccaceae</taxon>
        <taxon>Yoonia</taxon>
    </lineage>
</organism>
<dbReference type="SUPFAM" id="SSF53850">
    <property type="entry name" value="Periplasmic binding protein-like II"/>
    <property type="match status" value="1"/>
</dbReference>
<dbReference type="STRING" id="287098.SAMN05421665_0969"/>
<dbReference type="SUPFAM" id="SSF54106">
    <property type="entry name" value="LysM domain"/>
    <property type="match status" value="1"/>
</dbReference>
<dbReference type="CDD" id="cd00118">
    <property type="entry name" value="LysM"/>
    <property type="match status" value="1"/>
</dbReference>
<dbReference type="EMBL" id="FTPR01000001">
    <property type="protein sequence ID" value="SIT79586.1"/>
    <property type="molecule type" value="Genomic_DNA"/>
</dbReference>